<evidence type="ECO:0000256" key="4">
    <source>
        <dbReference type="ARBA" id="ARBA00022729"/>
    </source>
</evidence>
<dbReference type="OrthoDB" id="958254at2759"/>
<proteinExistence type="inferred from homology"/>
<dbReference type="InterPro" id="IPR004911">
    <property type="entry name" value="Interferon-induced_GILT"/>
</dbReference>
<keyword evidence="5" id="KW-0325">Glycoprotein</keyword>
<name>U4UI77_DENPD</name>
<protein>
    <recommendedName>
        <fullName evidence="8">Gamma-interferon-inducible lysosomal thiol reductase</fullName>
    </recommendedName>
</protein>
<dbReference type="Pfam" id="PF03227">
    <property type="entry name" value="GILT"/>
    <property type="match status" value="2"/>
</dbReference>
<evidence type="ECO:0000256" key="3">
    <source>
        <dbReference type="ARBA" id="ARBA00022525"/>
    </source>
</evidence>
<dbReference type="Proteomes" id="UP000030742">
    <property type="component" value="Unassembled WGS sequence"/>
</dbReference>
<accession>U4UI77</accession>
<evidence type="ECO:0000256" key="5">
    <source>
        <dbReference type="ARBA" id="ARBA00023180"/>
    </source>
</evidence>
<evidence type="ECO:0000256" key="1">
    <source>
        <dbReference type="ARBA" id="ARBA00004613"/>
    </source>
</evidence>
<dbReference type="PANTHER" id="PTHR13234:SF8">
    <property type="entry name" value="GAMMA-INTERFERON-INDUCIBLE LYSOSOMAL THIOL REDUCTASE"/>
    <property type="match status" value="1"/>
</dbReference>
<reference evidence="6 7" key="1">
    <citation type="journal article" date="2013" name="Genome Biol.">
        <title>Draft genome of the mountain pine beetle, Dendroctonus ponderosae Hopkins, a major forest pest.</title>
        <authorList>
            <person name="Keeling C.I."/>
            <person name="Yuen M.M."/>
            <person name="Liao N.Y."/>
            <person name="Docking T.R."/>
            <person name="Chan S.K."/>
            <person name="Taylor G.A."/>
            <person name="Palmquist D.L."/>
            <person name="Jackman S.D."/>
            <person name="Nguyen A."/>
            <person name="Li M."/>
            <person name="Henderson H."/>
            <person name="Janes J.K."/>
            <person name="Zhao Y."/>
            <person name="Pandoh P."/>
            <person name="Moore R."/>
            <person name="Sperling F.A."/>
            <person name="Huber D.P."/>
            <person name="Birol I."/>
            <person name="Jones S.J."/>
            <person name="Bohlmann J."/>
        </authorList>
    </citation>
    <scope>NUCLEOTIDE SEQUENCE</scope>
</reference>
<comment type="similarity">
    <text evidence="2">Belongs to the GILT family.</text>
</comment>
<keyword evidence="3" id="KW-0964">Secreted</keyword>
<evidence type="ECO:0008006" key="8">
    <source>
        <dbReference type="Google" id="ProtNLM"/>
    </source>
</evidence>
<evidence type="ECO:0000313" key="7">
    <source>
        <dbReference type="Proteomes" id="UP000030742"/>
    </source>
</evidence>
<gene>
    <name evidence="6" type="ORF">D910_06955</name>
</gene>
<evidence type="ECO:0000313" key="6">
    <source>
        <dbReference type="EMBL" id="ERL89590.1"/>
    </source>
</evidence>
<dbReference type="EMBL" id="KB632174">
    <property type="protein sequence ID" value="ERL89590.1"/>
    <property type="molecule type" value="Genomic_DNA"/>
</dbReference>
<evidence type="ECO:0000256" key="2">
    <source>
        <dbReference type="ARBA" id="ARBA00005679"/>
    </source>
</evidence>
<dbReference type="GO" id="GO:0016671">
    <property type="term" value="F:oxidoreductase activity, acting on a sulfur group of donors, disulfide as acceptor"/>
    <property type="evidence" value="ECO:0007669"/>
    <property type="project" value="InterPro"/>
</dbReference>
<organism evidence="6 7">
    <name type="scientific">Dendroctonus ponderosae</name>
    <name type="common">Mountain pine beetle</name>
    <dbReference type="NCBI Taxonomy" id="77166"/>
    <lineage>
        <taxon>Eukaryota</taxon>
        <taxon>Metazoa</taxon>
        <taxon>Ecdysozoa</taxon>
        <taxon>Arthropoda</taxon>
        <taxon>Hexapoda</taxon>
        <taxon>Insecta</taxon>
        <taxon>Pterygota</taxon>
        <taxon>Neoptera</taxon>
        <taxon>Endopterygota</taxon>
        <taxon>Coleoptera</taxon>
        <taxon>Polyphaga</taxon>
        <taxon>Cucujiformia</taxon>
        <taxon>Curculionidae</taxon>
        <taxon>Scolytinae</taxon>
        <taxon>Dendroctonus</taxon>
    </lineage>
</organism>
<dbReference type="PANTHER" id="PTHR13234">
    <property type="entry name" value="GAMMA-INTERFERON INDUCIBLE LYSOSOMAL THIOL REDUCTASE GILT"/>
    <property type="match status" value="1"/>
</dbReference>
<dbReference type="AlphaFoldDB" id="U4UI77"/>
<sequence length="249" mass="28458">MSLEMAMSRMSGESIHVAVYYEALCSDSVYFITRQLYPNYQLFKDHMTVEFIPYGKAIVSGTFTTLFDTTNKLYVFLSYIFNNFDIDTLQHTFDNTTGKYTFSCQHGKEECKGNKFQACGLAQIANEEERLDFVTCVMSASNPANIFYLENCAKKSTLDFSAMTKCAISSEGDKLLASYGDKTWNLEPNLSYVPTVVFNHSVEINFSDMNKSLVDFKSVMCSKIEQNHPDVCKSRSFMSRIKQFFSQQF</sequence>
<comment type="subcellular location">
    <subcellularLocation>
        <location evidence="1">Secreted</location>
    </subcellularLocation>
</comment>
<keyword evidence="4" id="KW-0732">Signal</keyword>
<dbReference type="GO" id="GO:0005576">
    <property type="term" value="C:extracellular region"/>
    <property type="evidence" value="ECO:0007669"/>
    <property type="project" value="UniProtKB-SubCell"/>
</dbReference>